<evidence type="ECO:0000313" key="14">
    <source>
        <dbReference type="EMBL" id="KAG1331485.1"/>
    </source>
</evidence>
<proteinExistence type="inferred from homology"/>
<feature type="chain" id="PRO_5035459738" description="Endoplasmic reticulum transmembrane protein" evidence="13">
    <location>
        <begin position="17"/>
        <end position="229"/>
    </location>
</feature>
<dbReference type="PANTHER" id="PTHR12701">
    <property type="entry name" value="BCR-ASSOCIATED PROTEIN, BAP"/>
    <property type="match status" value="1"/>
</dbReference>
<comment type="function">
    <text evidence="11">May play a role in anterograde transport of membrane proteins from the endoplasmic reticulum to the Golgi.</text>
</comment>
<keyword evidence="4" id="KW-0812">Transmembrane</keyword>
<dbReference type="GO" id="GO:0006886">
    <property type="term" value="P:intracellular protein transport"/>
    <property type="evidence" value="ECO:0007669"/>
    <property type="project" value="UniProtKB-UniRule"/>
</dbReference>
<dbReference type="AlphaFoldDB" id="A0A8K0HZR7"/>
<keyword evidence="11" id="KW-0931">ER-Golgi transport</keyword>
<evidence type="ECO:0000256" key="6">
    <source>
        <dbReference type="ARBA" id="ARBA00022824"/>
    </source>
</evidence>
<protein>
    <recommendedName>
        <fullName evidence="11">Endoplasmic reticulum transmembrane protein</fullName>
    </recommendedName>
</protein>
<dbReference type="Proteomes" id="UP000797356">
    <property type="component" value="Chromosome 2"/>
</dbReference>
<evidence type="ECO:0000256" key="12">
    <source>
        <dbReference type="SAM" id="Coils"/>
    </source>
</evidence>
<dbReference type="PANTHER" id="PTHR12701:SF13">
    <property type="entry name" value="ENDOPLASMIC RETICULUM TRANSMEMBRANE PROTEIN"/>
    <property type="match status" value="1"/>
</dbReference>
<keyword evidence="10" id="KW-0472">Membrane</keyword>
<keyword evidence="3 11" id="KW-0813">Transport</keyword>
<evidence type="ECO:0000256" key="4">
    <source>
        <dbReference type="ARBA" id="ARBA00022692"/>
    </source>
</evidence>
<comment type="similarity">
    <text evidence="2 11">Belongs to the BCAP29/BCAP31 family.</text>
</comment>
<keyword evidence="6 11" id="KW-0256">Endoplasmic reticulum</keyword>
<organism evidence="14 15">
    <name type="scientific">Cocos nucifera</name>
    <name type="common">Coconut palm</name>
    <dbReference type="NCBI Taxonomy" id="13894"/>
    <lineage>
        <taxon>Eukaryota</taxon>
        <taxon>Viridiplantae</taxon>
        <taxon>Streptophyta</taxon>
        <taxon>Embryophyta</taxon>
        <taxon>Tracheophyta</taxon>
        <taxon>Spermatophyta</taxon>
        <taxon>Magnoliopsida</taxon>
        <taxon>Liliopsida</taxon>
        <taxon>Arecaceae</taxon>
        <taxon>Arecoideae</taxon>
        <taxon>Cocoseae</taxon>
        <taxon>Attaleinae</taxon>
        <taxon>Cocos</taxon>
    </lineage>
</organism>
<dbReference type="SUPFAM" id="SSF57997">
    <property type="entry name" value="Tropomyosin"/>
    <property type="match status" value="1"/>
</dbReference>
<sequence>MIQLLFLVLLAEGVVSLLLMVKIGPLRELVIRGLDQLKTGKGPATVKTLACTLSVLLASSITSILKIQNRSTKLGTVTPMDQVLWRTHLLEASLIETSPEAEHDFAGYTLFLGLVIDRLHHYLRKMVALKQTVGTSKEEVEKLKKEQLHFKDKEDKASSEMQKLQRDIGSLTEKLQKLKTECEQQEKRAVSAEAHVVSLQKQLEELLLEYDRLLEDNQILQGQLLSYRG</sequence>
<dbReference type="GO" id="GO:0070973">
    <property type="term" value="P:protein localization to endoplasmic reticulum exit site"/>
    <property type="evidence" value="ECO:0007669"/>
    <property type="project" value="UniProtKB-UniRule"/>
</dbReference>
<dbReference type="OrthoDB" id="781454at2759"/>
<reference evidence="14" key="1">
    <citation type="journal article" date="2017" name="Gigascience">
        <title>The genome draft of coconut (Cocos nucifera).</title>
        <authorList>
            <person name="Xiao Y."/>
            <person name="Xu P."/>
            <person name="Fan H."/>
            <person name="Baudouin L."/>
            <person name="Xia W."/>
            <person name="Bocs S."/>
            <person name="Xu J."/>
            <person name="Li Q."/>
            <person name="Guo A."/>
            <person name="Zhou L."/>
            <person name="Li J."/>
            <person name="Wu Y."/>
            <person name="Ma Z."/>
            <person name="Armero A."/>
            <person name="Issali A.E."/>
            <person name="Liu N."/>
            <person name="Peng M."/>
            <person name="Yang Y."/>
        </authorList>
    </citation>
    <scope>NUCLEOTIDE SEQUENCE</scope>
    <source>
        <tissue evidence="14">Spear leaf of Hainan Tall coconut</tissue>
    </source>
</reference>
<evidence type="ECO:0000256" key="11">
    <source>
        <dbReference type="RuleBase" id="RU367026"/>
    </source>
</evidence>
<evidence type="ECO:0000256" key="9">
    <source>
        <dbReference type="ARBA" id="ARBA00023054"/>
    </source>
</evidence>
<dbReference type="EMBL" id="CM017873">
    <property type="protein sequence ID" value="KAG1331485.1"/>
    <property type="molecule type" value="Genomic_DNA"/>
</dbReference>
<evidence type="ECO:0000256" key="10">
    <source>
        <dbReference type="ARBA" id="ARBA00023136"/>
    </source>
</evidence>
<keyword evidence="9 12" id="KW-0175">Coiled coil</keyword>
<keyword evidence="7 11" id="KW-0653">Protein transport</keyword>
<accession>A0A8K0HZR7</accession>
<comment type="caution">
    <text evidence="14">The sequence shown here is derived from an EMBL/GenBank/DDBJ whole genome shotgun (WGS) entry which is preliminary data.</text>
</comment>
<gene>
    <name evidence="14" type="ORF">COCNU_02G014530</name>
</gene>
<evidence type="ECO:0000256" key="2">
    <source>
        <dbReference type="ARBA" id="ARBA00007956"/>
    </source>
</evidence>
<feature type="coiled-coil region" evidence="12">
    <location>
        <begin position="126"/>
        <end position="223"/>
    </location>
</feature>
<dbReference type="GO" id="GO:0006888">
    <property type="term" value="P:endoplasmic reticulum to Golgi vesicle-mediated transport"/>
    <property type="evidence" value="ECO:0007669"/>
    <property type="project" value="UniProtKB-UniRule"/>
</dbReference>
<keyword evidence="8" id="KW-1133">Transmembrane helix</keyword>
<keyword evidence="14" id="KW-0675">Receptor</keyword>
<dbReference type="FunFam" id="1.20.5.110:FF:000011">
    <property type="entry name" value="B-cell receptor-associated protein 29"/>
    <property type="match status" value="1"/>
</dbReference>
<feature type="signal peptide" evidence="13">
    <location>
        <begin position="1"/>
        <end position="16"/>
    </location>
</feature>
<evidence type="ECO:0000313" key="15">
    <source>
        <dbReference type="Proteomes" id="UP000797356"/>
    </source>
</evidence>
<evidence type="ECO:0000256" key="13">
    <source>
        <dbReference type="SAM" id="SignalP"/>
    </source>
</evidence>
<evidence type="ECO:0000256" key="7">
    <source>
        <dbReference type="ARBA" id="ARBA00022927"/>
    </source>
</evidence>
<dbReference type="GO" id="GO:0005789">
    <property type="term" value="C:endoplasmic reticulum membrane"/>
    <property type="evidence" value="ECO:0007669"/>
    <property type="project" value="UniProtKB-SubCell"/>
</dbReference>
<keyword evidence="15" id="KW-1185">Reference proteome</keyword>
<evidence type="ECO:0000256" key="8">
    <source>
        <dbReference type="ARBA" id="ARBA00022989"/>
    </source>
</evidence>
<keyword evidence="13" id="KW-0732">Signal</keyword>
<evidence type="ECO:0000256" key="3">
    <source>
        <dbReference type="ARBA" id="ARBA00022448"/>
    </source>
</evidence>
<evidence type="ECO:0000256" key="5">
    <source>
        <dbReference type="ARBA" id="ARBA00022703"/>
    </source>
</evidence>
<comment type="subcellular location">
    <subcellularLocation>
        <location evidence="1 11">Endoplasmic reticulum membrane</location>
        <topology evidence="1 11">Multi-pass membrane protein</topology>
    </subcellularLocation>
</comment>
<keyword evidence="5" id="KW-0053">Apoptosis</keyword>
<name>A0A8K0HZR7_COCNU</name>
<dbReference type="Gene3D" id="1.20.5.110">
    <property type="match status" value="1"/>
</dbReference>
<reference evidence="14" key="2">
    <citation type="submission" date="2019-07" db="EMBL/GenBank/DDBJ databases">
        <authorList>
            <person name="Yang Y."/>
            <person name="Bocs S."/>
            <person name="Baudouin L."/>
        </authorList>
    </citation>
    <scope>NUCLEOTIDE SEQUENCE</scope>
    <source>
        <tissue evidence="14">Spear leaf of Hainan Tall coconut</tissue>
    </source>
</reference>
<evidence type="ECO:0000256" key="1">
    <source>
        <dbReference type="ARBA" id="ARBA00004477"/>
    </source>
</evidence>
<dbReference type="InterPro" id="IPR008417">
    <property type="entry name" value="BAP29/BAP31"/>
</dbReference>